<feature type="region of interest" description="Disordered" evidence="1">
    <location>
        <begin position="45"/>
        <end position="69"/>
    </location>
</feature>
<dbReference type="Proteomes" id="UP000178370">
    <property type="component" value="Unassembled WGS sequence"/>
</dbReference>
<feature type="transmembrane region" description="Helical" evidence="2">
    <location>
        <begin position="12"/>
        <end position="31"/>
    </location>
</feature>
<evidence type="ECO:0000313" key="3">
    <source>
        <dbReference type="EMBL" id="OGG49479.1"/>
    </source>
</evidence>
<accession>A0A1F6CJS3</accession>
<evidence type="ECO:0000256" key="1">
    <source>
        <dbReference type="SAM" id="MobiDB-lite"/>
    </source>
</evidence>
<reference evidence="3 4" key="1">
    <citation type="journal article" date="2016" name="Nat. Commun.">
        <title>Thousands of microbial genomes shed light on interconnected biogeochemical processes in an aquifer system.</title>
        <authorList>
            <person name="Anantharaman K."/>
            <person name="Brown C.T."/>
            <person name="Hug L.A."/>
            <person name="Sharon I."/>
            <person name="Castelle C.J."/>
            <person name="Probst A.J."/>
            <person name="Thomas B.C."/>
            <person name="Singh A."/>
            <person name="Wilkins M.J."/>
            <person name="Karaoz U."/>
            <person name="Brodie E.L."/>
            <person name="Williams K.H."/>
            <person name="Hubbard S.S."/>
            <person name="Banfield J.F."/>
        </authorList>
    </citation>
    <scope>NUCLEOTIDE SEQUENCE [LARGE SCALE GENOMIC DNA]</scope>
</reference>
<dbReference type="AlphaFoldDB" id="A0A1F6CJS3"/>
<dbReference type="STRING" id="1798482.A2763_04105"/>
<gene>
    <name evidence="3" type="ORF">A2763_04105</name>
</gene>
<comment type="caution">
    <text evidence="3">The sequence shown here is derived from an EMBL/GenBank/DDBJ whole genome shotgun (WGS) entry which is preliminary data.</text>
</comment>
<evidence type="ECO:0000256" key="2">
    <source>
        <dbReference type="SAM" id="Phobius"/>
    </source>
</evidence>
<keyword evidence="2" id="KW-0812">Transmembrane</keyword>
<organism evidence="3 4">
    <name type="scientific">Candidatus Kaiserbacteria bacterium RIFCSPHIGHO2_01_FULL_54_36</name>
    <dbReference type="NCBI Taxonomy" id="1798482"/>
    <lineage>
        <taxon>Bacteria</taxon>
        <taxon>Candidatus Kaiseribacteriota</taxon>
    </lineage>
</organism>
<protein>
    <submittedName>
        <fullName evidence="3">Uncharacterized protein</fullName>
    </submittedName>
</protein>
<dbReference type="EMBL" id="MFKV01000031">
    <property type="protein sequence ID" value="OGG49479.1"/>
    <property type="molecule type" value="Genomic_DNA"/>
</dbReference>
<feature type="compositionally biased region" description="Low complexity" evidence="1">
    <location>
        <begin position="46"/>
        <end position="63"/>
    </location>
</feature>
<evidence type="ECO:0000313" key="4">
    <source>
        <dbReference type="Proteomes" id="UP000178370"/>
    </source>
</evidence>
<name>A0A1F6CJS3_9BACT</name>
<sequence>MSNGNMSFGSKHMWYITGAAVLIALLAWALLQRDVLTSIGIGNQQATSTETSTDTSGGTTASSNLPSGWPSDAPALLSGAKITYSGQSDPKTEIAGPTVVFTASSKPQTAVTFYKSQFTAHGWTFRGQGDDLGSVQLAATKGTRKVTVTILETRSGVLNVTIGISKLGS</sequence>
<keyword evidence="2" id="KW-1133">Transmembrane helix</keyword>
<keyword evidence="2" id="KW-0472">Membrane</keyword>
<proteinExistence type="predicted"/>